<evidence type="ECO:0000256" key="1">
    <source>
        <dbReference type="SAM" id="MobiDB-lite"/>
    </source>
</evidence>
<dbReference type="AlphaFoldDB" id="A0A4C1YPE8"/>
<dbReference type="EMBL" id="BGZK01001366">
    <property type="protein sequence ID" value="GBP78341.1"/>
    <property type="molecule type" value="Genomic_DNA"/>
</dbReference>
<feature type="compositionally biased region" description="Basic residues" evidence="1">
    <location>
        <begin position="93"/>
        <end position="103"/>
    </location>
</feature>
<gene>
    <name evidence="2" type="ORF">EVAR_9349_1</name>
</gene>
<feature type="region of interest" description="Disordered" evidence="1">
    <location>
        <begin position="67"/>
        <end position="103"/>
    </location>
</feature>
<dbReference type="Proteomes" id="UP000299102">
    <property type="component" value="Unassembled WGS sequence"/>
</dbReference>
<evidence type="ECO:0000313" key="3">
    <source>
        <dbReference type="Proteomes" id="UP000299102"/>
    </source>
</evidence>
<protein>
    <submittedName>
        <fullName evidence="2">Uncharacterized protein</fullName>
    </submittedName>
</protein>
<feature type="region of interest" description="Disordered" evidence="1">
    <location>
        <begin position="1"/>
        <end position="34"/>
    </location>
</feature>
<feature type="compositionally biased region" description="Low complexity" evidence="1">
    <location>
        <begin position="16"/>
        <end position="29"/>
    </location>
</feature>
<accession>A0A4C1YPE8</accession>
<reference evidence="2 3" key="1">
    <citation type="journal article" date="2019" name="Commun. Biol.">
        <title>The bagworm genome reveals a unique fibroin gene that provides high tensile strength.</title>
        <authorList>
            <person name="Kono N."/>
            <person name="Nakamura H."/>
            <person name="Ohtoshi R."/>
            <person name="Tomita M."/>
            <person name="Numata K."/>
            <person name="Arakawa K."/>
        </authorList>
    </citation>
    <scope>NUCLEOTIDE SEQUENCE [LARGE SCALE GENOMIC DNA]</scope>
</reference>
<comment type="caution">
    <text evidence="2">The sequence shown here is derived from an EMBL/GenBank/DDBJ whole genome shotgun (WGS) entry which is preliminary data.</text>
</comment>
<name>A0A4C1YPE8_EUMVA</name>
<sequence length="103" mass="11411">MLRHVATIADDAMLSADDPPARATPARGPQLSRVTNHSVTGRPALINVMFTLQNRPLNVQAWITPRAGRGRRRRRFGEFVCSSDPGPSEGRSRRAKRHSPRSS</sequence>
<keyword evidence="3" id="KW-1185">Reference proteome</keyword>
<evidence type="ECO:0000313" key="2">
    <source>
        <dbReference type="EMBL" id="GBP78341.1"/>
    </source>
</evidence>
<organism evidence="2 3">
    <name type="scientific">Eumeta variegata</name>
    <name type="common">Bagworm moth</name>
    <name type="synonym">Eumeta japonica</name>
    <dbReference type="NCBI Taxonomy" id="151549"/>
    <lineage>
        <taxon>Eukaryota</taxon>
        <taxon>Metazoa</taxon>
        <taxon>Ecdysozoa</taxon>
        <taxon>Arthropoda</taxon>
        <taxon>Hexapoda</taxon>
        <taxon>Insecta</taxon>
        <taxon>Pterygota</taxon>
        <taxon>Neoptera</taxon>
        <taxon>Endopterygota</taxon>
        <taxon>Lepidoptera</taxon>
        <taxon>Glossata</taxon>
        <taxon>Ditrysia</taxon>
        <taxon>Tineoidea</taxon>
        <taxon>Psychidae</taxon>
        <taxon>Oiketicinae</taxon>
        <taxon>Eumeta</taxon>
    </lineage>
</organism>
<proteinExistence type="predicted"/>